<protein>
    <submittedName>
        <fullName evidence="2">Uncharacterized protein</fullName>
    </submittedName>
</protein>
<feature type="transmembrane region" description="Helical" evidence="1">
    <location>
        <begin position="37"/>
        <end position="59"/>
    </location>
</feature>
<dbReference type="EMBL" id="JACDUT010000006">
    <property type="protein sequence ID" value="MBA2875429.1"/>
    <property type="molecule type" value="Genomic_DNA"/>
</dbReference>
<evidence type="ECO:0000256" key="1">
    <source>
        <dbReference type="SAM" id="Phobius"/>
    </source>
</evidence>
<keyword evidence="1" id="KW-1133">Transmembrane helix</keyword>
<dbReference type="AlphaFoldDB" id="A0A7V9Z7K9"/>
<reference evidence="2 3" key="1">
    <citation type="submission" date="2020-07" db="EMBL/GenBank/DDBJ databases">
        <title>Genomic Encyclopedia of Type Strains, Phase IV (KMG-IV): sequencing the most valuable type-strain genomes for metagenomic binning, comparative biology and taxonomic classification.</title>
        <authorList>
            <person name="Goeker M."/>
        </authorList>
    </citation>
    <scope>NUCLEOTIDE SEQUENCE [LARGE SCALE GENOMIC DNA]</scope>
    <source>
        <strain evidence="2 3">DSM 15730</strain>
    </source>
</reference>
<keyword evidence="3" id="KW-1185">Reference proteome</keyword>
<sequence>MDNFVFLYLACILAGFALINLPLAGSLLAGIKPVTSLIGILTILVFSLVLIFKGIIALVGK</sequence>
<comment type="caution">
    <text evidence="2">The sequence shown here is derived from an EMBL/GenBank/DDBJ whole genome shotgun (WGS) entry which is preliminary data.</text>
</comment>
<dbReference type="RefSeq" id="WP_181556246.1">
    <property type="nucleotide sequence ID" value="NZ_JACDUT010000006.1"/>
</dbReference>
<evidence type="ECO:0000313" key="2">
    <source>
        <dbReference type="EMBL" id="MBA2875429.1"/>
    </source>
</evidence>
<dbReference type="Proteomes" id="UP000523087">
    <property type="component" value="Unassembled WGS sequence"/>
</dbReference>
<accession>A0A7V9Z7K9</accession>
<evidence type="ECO:0000313" key="3">
    <source>
        <dbReference type="Proteomes" id="UP000523087"/>
    </source>
</evidence>
<proteinExistence type="predicted"/>
<feature type="transmembrane region" description="Helical" evidence="1">
    <location>
        <begin position="6"/>
        <end position="30"/>
    </location>
</feature>
<gene>
    <name evidence="2" type="ORF">HNR31_002217</name>
</gene>
<organism evidence="2 3">
    <name type="scientific">Thermaerobacillus caldiproteolyticus</name>
    <dbReference type="NCBI Taxonomy" id="247480"/>
    <lineage>
        <taxon>Bacteria</taxon>
        <taxon>Bacillati</taxon>
        <taxon>Bacillota</taxon>
        <taxon>Bacilli</taxon>
        <taxon>Bacillales</taxon>
        <taxon>Anoxybacillaceae</taxon>
        <taxon>Thermaerobacillus</taxon>
    </lineage>
</organism>
<name>A0A7V9Z7K9_9BACL</name>
<keyword evidence="1" id="KW-0812">Transmembrane</keyword>
<keyword evidence="1" id="KW-0472">Membrane</keyword>